<feature type="transmembrane region" description="Helical" evidence="7">
    <location>
        <begin position="232"/>
        <end position="250"/>
    </location>
</feature>
<comment type="caution">
    <text evidence="9">The sequence shown here is derived from an EMBL/GenBank/DDBJ whole genome shotgun (WGS) entry which is preliminary data.</text>
</comment>
<name>A0AAE0K2I9_9PEZI</name>
<evidence type="ECO:0000256" key="4">
    <source>
        <dbReference type="ARBA" id="ARBA00023136"/>
    </source>
</evidence>
<proteinExistence type="inferred from homology"/>
<accession>A0AAE0K2I9</accession>
<evidence type="ECO:0000256" key="7">
    <source>
        <dbReference type="SAM" id="Phobius"/>
    </source>
</evidence>
<comment type="subcellular location">
    <subcellularLocation>
        <location evidence="1">Membrane</location>
        <topology evidence="1">Multi-pass membrane protein</topology>
    </subcellularLocation>
</comment>
<evidence type="ECO:0000313" key="9">
    <source>
        <dbReference type="EMBL" id="KAK3368462.1"/>
    </source>
</evidence>
<feature type="transmembrane region" description="Helical" evidence="7">
    <location>
        <begin position="66"/>
        <end position="87"/>
    </location>
</feature>
<keyword evidence="4 7" id="KW-0472">Membrane</keyword>
<reference evidence="9" key="1">
    <citation type="journal article" date="2023" name="Mol. Phylogenet. Evol.">
        <title>Genome-scale phylogeny and comparative genomics of the fungal order Sordariales.</title>
        <authorList>
            <person name="Hensen N."/>
            <person name="Bonometti L."/>
            <person name="Westerberg I."/>
            <person name="Brannstrom I.O."/>
            <person name="Guillou S."/>
            <person name="Cros-Aarteil S."/>
            <person name="Calhoun S."/>
            <person name="Haridas S."/>
            <person name="Kuo A."/>
            <person name="Mondo S."/>
            <person name="Pangilinan J."/>
            <person name="Riley R."/>
            <person name="LaButti K."/>
            <person name="Andreopoulos B."/>
            <person name="Lipzen A."/>
            <person name="Chen C."/>
            <person name="Yan M."/>
            <person name="Daum C."/>
            <person name="Ng V."/>
            <person name="Clum A."/>
            <person name="Steindorff A."/>
            <person name="Ohm R.A."/>
            <person name="Martin F."/>
            <person name="Silar P."/>
            <person name="Natvig D.O."/>
            <person name="Lalanne C."/>
            <person name="Gautier V."/>
            <person name="Ament-Velasquez S.L."/>
            <person name="Kruys A."/>
            <person name="Hutchinson M.I."/>
            <person name="Powell A.J."/>
            <person name="Barry K."/>
            <person name="Miller A.N."/>
            <person name="Grigoriev I.V."/>
            <person name="Debuchy R."/>
            <person name="Gladieux P."/>
            <person name="Hiltunen Thoren M."/>
            <person name="Johannesson H."/>
        </authorList>
    </citation>
    <scope>NUCLEOTIDE SEQUENCE</scope>
    <source>
        <strain evidence="9">CBS 232.78</strain>
    </source>
</reference>
<keyword evidence="2 7" id="KW-0812">Transmembrane</keyword>
<feature type="transmembrane region" description="Helical" evidence="7">
    <location>
        <begin position="270"/>
        <end position="293"/>
    </location>
</feature>
<feature type="region of interest" description="Disordered" evidence="6">
    <location>
        <begin position="310"/>
        <end position="339"/>
    </location>
</feature>
<dbReference type="InterPro" id="IPR052337">
    <property type="entry name" value="SAT4-like"/>
</dbReference>
<dbReference type="GO" id="GO:0016020">
    <property type="term" value="C:membrane"/>
    <property type="evidence" value="ECO:0007669"/>
    <property type="project" value="UniProtKB-SubCell"/>
</dbReference>
<dbReference type="PANTHER" id="PTHR33048">
    <property type="entry name" value="PTH11-LIKE INTEGRAL MEMBRANE PROTEIN (AFU_ORTHOLOGUE AFUA_5G11245)"/>
    <property type="match status" value="1"/>
</dbReference>
<evidence type="ECO:0000259" key="8">
    <source>
        <dbReference type="Pfam" id="PF20684"/>
    </source>
</evidence>
<evidence type="ECO:0000256" key="3">
    <source>
        <dbReference type="ARBA" id="ARBA00022989"/>
    </source>
</evidence>
<evidence type="ECO:0000256" key="1">
    <source>
        <dbReference type="ARBA" id="ARBA00004141"/>
    </source>
</evidence>
<keyword evidence="3 7" id="KW-1133">Transmembrane helix</keyword>
<dbReference type="Pfam" id="PF20684">
    <property type="entry name" value="Fung_rhodopsin"/>
    <property type="match status" value="1"/>
</dbReference>
<comment type="similarity">
    <text evidence="5">Belongs to the SAT4 family.</text>
</comment>
<reference evidence="9" key="2">
    <citation type="submission" date="2023-06" db="EMBL/GenBank/DDBJ databases">
        <authorList>
            <consortium name="Lawrence Berkeley National Laboratory"/>
            <person name="Haridas S."/>
            <person name="Hensen N."/>
            <person name="Bonometti L."/>
            <person name="Westerberg I."/>
            <person name="Brannstrom I.O."/>
            <person name="Guillou S."/>
            <person name="Cros-Aarteil S."/>
            <person name="Calhoun S."/>
            <person name="Kuo A."/>
            <person name="Mondo S."/>
            <person name="Pangilinan J."/>
            <person name="Riley R."/>
            <person name="LaButti K."/>
            <person name="Andreopoulos B."/>
            <person name="Lipzen A."/>
            <person name="Chen C."/>
            <person name="Yanf M."/>
            <person name="Daum C."/>
            <person name="Ng V."/>
            <person name="Clum A."/>
            <person name="Steindorff A."/>
            <person name="Ohm R."/>
            <person name="Martin F."/>
            <person name="Silar P."/>
            <person name="Natvig D."/>
            <person name="Lalanne C."/>
            <person name="Gautier V."/>
            <person name="Ament-velasquez S.L."/>
            <person name="Kruys A."/>
            <person name="Hutchinson M.I."/>
            <person name="Powell A.J."/>
            <person name="Barry K."/>
            <person name="Miller A.N."/>
            <person name="Grigoriev I.V."/>
            <person name="Debuchy R."/>
            <person name="Gladieux P."/>
            <person name="Thoren M.H."/>
            <person name="Johannesson H."/>
        </authorList>
    </citation>
    <scope>NUCLEOTIDE SEQUENCE</scope>
    <source>
        <strain evidence="9">CBS 232.78</strain>
    </source>
</reference>
<organism evidence="9 10">
    <name type="scientific">Podospora didyma</name>
    <dbReference type="NCBI Taxonomy" id="330526"/>
    <lineage>
        <taxon>Eukaryota</taxon>
        <taxon>Fungi</taxon>
        <taxon>Dikarya</taxon>
        <taxon>Ascomycota</taxon>
        <taxon>Pezizomycotina</taxon>
        <taxon>Sordariomycetes</taxon>
        <taxon>Sordariomycetidae</taxon>
        <taxon>Sordariales</taxon>
        <taxon>Podosporaceae</taxon>
        <taxon>Podospora</taxon>
    </lineage>
</organism>
<evidence type="ECO:0000256" key="2">
    <source>
        <dbReference type="ARBA" id="ARBA00022692"/>
    </source>
</evidence>
<dbReference type="InterPro" id="IPR049326">
    <property type="entry name" value="Rhodopsin_dom_fungi"/>
</dbReference>
<feature type="transmembrane region" description="Helical" evidence="7">
    <location>
        <begin position="107"/>
        <end position="127"/>
    </location>
</feature>
<sequence length="428" mass="46695">MSDLDALMNGPALPPPPGVVPNLVHPGNKNGLALFVLIFCSVISTICVLVRAYGRFVLLKRFQLEDALIISAFGVFCGAAWSAFSIIDTPGYYVHMWEVRLKTLIPMTYLIFVMGNTYVVVLMLLKVAMLAEWARILVARASRTSSVFWWSCMVMISLQVLGCIGIVIALNLQCIPHAASWDFTITDAKCFPLYNLQLGSGIIYLATDVIMFFMPHHLIWSLRMSWQKKAGVSVVFGLGLLACVAAAFRLHVTINYGHASDATYNIGDLIFWVMAEMACGFIITCAPTIPKILQETGVVRKIKKSLGITKTGRTDQSSGGYGRDTTKKGGSSSMLSSVNRGPLPATTISNAYYKLDEDGVALGDLNGSGSESTEYLRHEESKTAAPVAGSGPRGQIIRTTRIAIDEEVAEVEYARSREAGGNRTQWPM</sequence>
<evidence type="ECO:0000256" key="6">
    <source>
        <dbReference type="SAM" id="MobiDB-lite"/>
    </source>
</evidence>
<feature type="region of interest" description="Disordered" evidence="6">
    <location>
        <begin position="364"/>
        <end position="393"/>
    </location>
</feature>
<dbReference type="AlphaFoldDB" id="A0AAE0K2I9"/>
<gene>
    <name evidence="9" type="ORF">B0H63DRAFT_441713</name>
</gene>
<feature type="domain" description="Rhodopsin" evidence="8">
    <location>
        <begin position="51"/>
        <end position="294"/>
    </location>
</feature>
<dbReference type="Proteomes" id="UP001285441">
    <property type="component" value="Unassembled WGS sequence"/>
</dbReference>
<feature type="transmembrane region" description="Helical" evidence="7">
    <location>
        <begin position="147"/>
        <end position="170"/>
    </location>
</feature>
<protein>
    <recommendedName>
        <fullName evidence="8">Rhodopsin domain-containing protein</fullName>
    </recommendedName>
</protein>
<feature type="transmembrane region" description="Helical" evidence="7">
    <location>
        <begin position="201"/>
        <end position="220"/>
    </location>
</feature>
<feature type="compositionally biased region" description="Polar residues" evidence="6">
    <location>
        <begin position="328"/>
        <end position="339"/>
    </location>
</feature>
<evidence type="ECO:0000256" key="5">
    <source>
        <dbReference type="ARBA" id="ARBA00038359"/>
    </source>
</evidence>
<feature type="transmembrane region" description="Helical" evidence="7">
    <location>
        <begin position="32"/>
        <end position="54"/>
    </location>
</feature>
<keyword evidence="10" id="KW-1185">Reference proteome</keyword>
<dbReference type="EMBL" id="JAULSW010000010">
    <property type="protein sequence ID" value="KAK3368462.1"/>
    <property type="molecule type" value="Genomic_DNA"/>
</dbReference>
<evidence type="ECO:0000313" key="10">
    <source>
        <dbReference type="Proteomes" id="UP001285441"/>
    </source>
</evidence>
<dbReference type="PANTHER" id="PTHR33048:SF47">
    <property type="entry name" value="INTEGRAL MEMBRANE PROTEIN-RELATED"/>
    <property type="match status" value="1"/>
</dbReference>